<proteinExistence type="predicted"/>
<dbReference type="InterPro" id="IPR036812">
    <property type="entry name" value="NAD(P)_OxRdtase_dom_sf"/>
</dbReference>
<accession>A0A8J8AYP4</accession>
<protein>
    <submittedName>
        <fullName evidence="3">Aldo/keto reductase</fullName>
    </submittedName>
</protein>
<keyword evidence="1" id="KW-0732">Signal</keyword>
<dbReference type="RefSeq" id="WP_211925334.1">
    <property type="nucleotide sequence ID" value="NZ_JAGQFT020000004.1"/>
</dbReference>
<evidence type="ECO:0000313" key="3">
    <source>
        <dbReference type="EMBL" id="MBR0561368.1"/>
    </source>
</evidence>
<dbReference type="PANTHER" id="PTHR42686">
    <property type="entry name" value="GH17980P-RELATED"/>
    <property type="match status" value="1"/>
</dbReference>
<dbReference type="CDD" id="cd19152">
    <property type="entry name" value="AKR_AKR15A"/>
    <property type="match status" value="1"/>
</dbReference>
<dbReference type="Pfam" id="PF00248">
    <property type="entry name" value="Aldo_ket_red"/>
    <property type="match status" value="1"/>
</dbReference>
<gene>
    <name evidence="4" type="ORF">KB893_007320</name>
    <name evidence="3" type="ORF">KB893_02360</name>
</gene>
<feature type="signal peptide" evidence="1">
    <location>
        <begin position="1"/>
        <end position="27"/>
    </location>
</feature>
<dbReference type="EMBL" id="JAGQFT010000008">
    <property type="protein sequence ID" value="MBR0561368.1"/>
    <property type="molecule type" value="Genomic_DNA"/>
</dbReference>
<evidence type="ECO:0000313" key="4">
    <source>
        <dbReference type="EMBL" id="MBS7456942.1"/>
    </source>
</evidence>
<evidence type="ECO:0000256" key="1">
    <source>
        <dbReference type="SAM" id="SignalP"/>
    </source>
</evidence>
<dbReference type="InterPro" id="IPR020471">
    <property type="entry name" value="AKR"/>
</dbReference>
<dbReference type="GO" id="GO:0005829">
    <property type="term" value="C:cytosol"/>
    <property type="evidence" value="ECO:0007669"/>
    <property type="project" value="TreeGrafter"/>
</dbReference>
<dbReference type="Gene3D" id="3.20.20.100">
    <property type="entry name" value="NADP-dependent oxidoreductase domain"/>
    <property type="match status" value="1"/>
</dbReference>
<dbReference type="InterPro" id="IPR023210">
    <property type="entry name" value="NADP_OxRdtase_dom"/>
</dbReference>
<sequence>MTTRRRFLSAAALGSAALAAAPLRLRAQEVDTRLPTGIGTVLPTEGRTVADTLPSNAEARFRRFVPRVRVGQGGAPAGNNFAAASDEQIRGMLEAAWDGGMRTFDTSPWYGLGLSERRFGQFLHRQPRDEYVLSTKVGRLLSASADPKPTSWKDPAPFDYRYDYSAAGVRRSVEDSLQRLGVSRLDIVLVHDLSPDNGDMGEDWTEYFAQAEKGAFPELTKMREEGLIKAWGLGVNTAPPALRAAEVADPDIMLLACQYSLLDHETTLRDTFPALERKGISVIVGSPLLAGYLAGRDRYLYGSQPVPASAAEKRRRAMAVAERHGVDLRTVSLQFANAPDIVSAIVPGARNAAQAAANAESMRVAIPDALWEELRAEQVIAADAPVPTARG</sequence>
<dbReference type="GO" id="GO:0016491">
    <property type="term" value="F:oxidoreductase activity"/>
    <property type="evidence" value="ECO:0007669"/>
    <property type="project" value="InterPro"/>
</dbReference>
<dbReference type="SUPFAM" id="SSF51430">
    <property type="entry name" value="NAD(P)-linked oxidoreductase"/>
    <property type="match status" value="1"/>
</dbReference>
<reference evidence="4 5" key="1">
    <citation type="journal article" date="2021" name="Microbiol. Resour. Announc.">
        <title>Draft Genome Sequence of Coralloluteibacterium stylophorae LMG 29479T.</title>
        <authorList>
            <person name="Karlyshev A.V."/>
            <person name="Kudryashova E.B."/>
            <person name="Ariskina E.V."/>
            <person name="Conroy A.P."/>
            <person name="Abidueva E.Y."/>
        </authorList>
    </citation>
    <scope>NUCLEOTIDE SEQUENCE [LARGE SCALE GENOMIC DNA]</scope>
    <source>
        <strain evidence="4 5">LMG 29479</strain>
    </source>
</reference>
<dbReference type="InterPro" id="IPR006311">
    <property type="entry name" value="TAT_signal"/>
</dbReference>
<dbReference type="AlphaFoldDB" id="A0A8J8AYP4"/>
<reference evidence="3" key="2">
    <citation type="submission" date="2021-04" db="EMBL/GenBank/DDBJ databases">
        <authorList>
            <person name="Karlyshev A.V."/>
        </authorList>
    </citation>
    <scope>NUCLEOTIDE SEQUENCE</scope>
    <source>
        <strain evidence="3">LMG 29479</strain>
    </source>
</reference>
<dbReference type="PANTHER" id="PTHR42686:SF1">
    <property type="entry name" value="GH17980P-RELATED"/>
    <property type="match status" value="1"/>
</dbReference>
<dbReference type="EMBL" id="JAGQFT020000004">
    <property type="protein sequence ID" value="MBS7456942.1"/>
    <property type="molecule type" value="Genomic_DNA"/>
</dbReference>
<name>A0A8J8AYP4_9GAMM</name>
<evidence type="ECO:0000259" key="2">
    <source>
        <dbReference type="Pfam" id="PF00248"/>
    </source>
</evidence>
<keyword evidence="5" id="KW-1185">Reference proteome</keyword>
<organism evidence="3">
    <name type="scientific">Coralloluteibacterium stylophorae</name>
    <dbReference type="NCBI Taxonomy" id="1776034"/>
    <lineage>
        <taxon>Bacteria</taxon>
        <taxon>Pseudomonadati</taxon>
        <taxon>Pseudomonadota</taxon>
        <taxon>Gammaproteobacteria</taxon>
        <taxon>Lysobacterales</taxon>
        <taxon>Lysobacteraceae</taxon>
        <taxon>Coralloluteibacterium</taxon>
    </lineage>
</organism>
<dbReference type="PROSITE" id="PS51318">
    <property type="entry name" value="TAT"/>
    <property type="match status" value="1"/>
</dbReference>
<dbReference type="Proteomes" id="UP000675747">
    <property type="component" value="Unassembled WGS sequence"/>
</dbReference>
<feature type="domain" description="NADP-dependent oxidoreductase" evidence="2">
    <location>
        <begin position="71"/>
        <end position="375"/>
    </location>
</feature>
<evidence type="ECO:0000313" key="5">
    <source>
        <dbReference type="Proteomes" id="UP000675747"/>
    </source>
</evidence>
<comment type="caution">
    <text evidence="3">The sequence shown here is derived from an EMBL/GenBank/DDBJ whole genome shotgun (WGS) entry which is preliminary data.</text>
</comment>
<feature type="chain" id="PRO_5042774408" evidence="1">
    <location>
        <begin position="28"/>
        <end position="391"/>
    </location>
</feature>